<keyword evidence="3" id="KW-0378">Hydrolase</keyword>
<proteinExistence type="predicted"/>
<dbReference type="PROSITE" id="PS50023">
    <property type="entry name" value="LIM_DOMAIN_2"/>
    <property type="match status" value="1"/>
</dbReference>
<dbReference type="PANTHER" id="PTHR43343:SF3">
    <property type="entry name" value="PROTEASE DO-LIKE 8, CHLOROPLASTIC"/>
    <property type="match status" value="1"/>
</dbReference>
<dbReference type="InterPro" id="IPR001781">
    <property type="entry name" value="Znf_LIM"/>
</dbReference>
<keyword evidence="5" id="KW-0694">RNA-binding</keyword>
<evidence type="ECO:0000256" key="2">
    <source>
        <dbReference type="ARBA" id="ARBA00022723"/>
    </source>
</evidence>
<protein>
    <recommendedName>
        <fullName evidence="7">LIM zinc-binding domain-containing protein</fullName>
    </recommendedName>
</protein>
<dbReference type="InterPro" id="IPR004088">
    <property type="entry name" value="KH_dom_type_1"/>
</dbReference>
<evidence type="ECO:0000256" key="3">
    <source>
        <dbReference type="ARBA" id="ARBA00022801"/>
    </source>
</evidence>
<dbReference type="EMBL" id="NMUH01001209">
    <property type="protein sequence ID" value="MQL90096.1"/>
    <property type="molecule type" value="Genomic_DNA"/>
</dbReference>
<evidence type="ECO:0000256" key="1">
    <source>
        <dbReference type="ARBA" id="ARBA00022670"/>
    </source>
</evidence>
<evidence type="ECO:0000256" key="5">
    <source>
        <dbReference type="PROSITE-ProRule" id="PRU00117"/>
    </source>
</evidence>
<dbReference type="GO" id="GO:0046872">
    <property type="term" value="F:metal ion binding"/>
    <property type="evidence" value="ECO:0007669"/>
    <property type="project" value="UniProtKB-KW"/>
</dbReference>
<name>A0A843V4D9_COLES</name>
<dbReference type="AlphaFoldDB" id="A0A843V4D9"/>
<dbReference type="GO" id="GO:0006508">
    <property type="term" value="P:proteolysis"/>
    <property type="evidence" value="ECO:0007669"/>
    <property type="project" value="UniProtKB-KW"/>
</dbReference>
<dbReference type="InterPro" id="IPR009003">
    <property type="entry name" value="Peptidase_S1_PA"/>
</dbReference>
<dbReference type="Gene3D" id="2.40.10.120">
    <property type="match status" value="2"/>
</dbReference>
<evidence type="ECO:0000313" key="9">
    <source>
        <dbReference type="Proteomes" id="UP000652761"/>
    </source>
</evidence>
<dbReference type="PROSITE" id="PS50084">
    <property type="entry name" value="KH_TYPE_1"/>
    <property type="match status" value="1"/>
</dbReference>
<sequence length="250" mass="26895">MAFLGTQQKCKSCEKTVYMMDQLTTDGVVYHKSCFKCNHCKGTLKVDASPDLLKPINVGKSSVLKVGQQCLAIGNPFGFDQGGGPLLDSKGNLIGINTAIFTQTERRIGRRRVAGGSGWGDGDGEESALLAQRVLVRVFERILRVEEEKTVEGEGAGAGVEKEIQGLVMCRLLAPSSQVGCMLGKGGEIVEKIKQESEVQISVLSAGSTEGNGDRLRTRPIPAAAAEMARAFFQRDLSKPIFLEDEEESA</sequence>
<comment type="caution">
    <text evidence="8">The sequence shown here is derived from an EMBL/GenBank/DDBJ whole genome shotgun (WGS) entry which is preliminary data.</text>
</comment>
<dbReference type="OrthoDB" id="6129702at2759"/>
<keyword evidence="9" id="KW-1185">Reference proteome</keyword>
<keyword evidence="4 6" id="KW-0862">Zinc</keyword>
<dbReference type="Proteomes" id="UP000652761">
    <property type="component" value="Unassembled WGS sequence"/>
</dbReference>
<gene>
    <name evidence="8" type="ORF">Taro_022682</name>
</gene>
<evidence type="ECO:0000259" key="7">
    <source>
        <dbReference type="PROSITE" id="PS50023"/>
    </source>
</evidence>
<dbReference type="GO" id="GO:0008233">
    <property type="term" value="F:peptidase activity"/>
    <property type="evidence" value="ECO:0007669"/>
    <property type="project" value="UniProtKB-KW"/>
</dbReference>
<dbReference type="SUPFAM" id="SSF54791">
    <property type="entry name" value="Eukaryotic type KH-domain (KH-domain type I)"/>
    <property type="match status" value="1"/>
</dbReference>
<evidence type="ECO:0000256" key="4">
    <source>
        <dbReference type="ARBA" id="ARBA00022833"/>
    </source>
</evidence>
<dbReference type="InterPro" id="IPR036612">
    <property type="entry name" value="KH_dom_type_1_sf"/>
</dbReference>
<evidence type="ECO:0000313" key="8">
    <source>
        <dbReference type="EMBL" id="MQL90096.1"/>
    </source>
</evidence>
<accession>A0A843V4D9</accession>
<keyword evidence="2 6" id="KW-0479">Metal-binding</keyword>
<dbReference type="PROSITE" id="PS00478">
    <property type="entry name" value="LIM_DOMAIN_1"/>
    <property type="match status" value="1"/>
</dbReference>
<dbReference type="SUPFAM" id="SSF57716">
    <property type="entry name" value="Glucocorticoid receptor-like (DNA-binding domain)"/>
    <property type="match status" value="1"/>
</dbReference>
<keyword evidence="6" id="KW-0440">LIM domain</keyword>
<dbReference type="InterPro" id="IPR051201">
    <property type="entry name" value="Chloro_Bact_Ser_Proteases"/>
</dbReference>
<reference evidence="8" key="1">
    <citation type="submission" date="2017-07" db="EMBL/GenBank/DDBJ databases">
        <title>Taro Niue Genome Assembly and Annotation.</title>
        <authorList>
            <person name="Atibalentja N."/>
            <person name="Keating K."/>
            <person name="Fields C.J."/>
        </authorList>
    </citation>
    <scope>NUCLEOTIDE SEQUENCE</scope>
    <source>
        <strain evidence="8">Niue_2</strain>
        <tissue evidence="8">Leaf</tissue>
    </source>
</reference>
<dbReference type="PANTHER" id="PTHR43343">
    <property type="entry name" value="PEPTIDASE S12"/>
    <property type="match status" value="1"/>
</dbReference>
<dbReference type="SUPFAM" id="SSF50494">
    <property type="entry name" value="Trypsin-like serine proteases"/>
    <property type="match status" value="1"/>
</dbReference>
<dbReference type="Pfam" id="PF00013">
    <property type="entry name" value="KH_1"/>
    <property type="match status" value="1"/>
</dbReference>
<dbReference type="Gene3D" id="3.30.1370.10">
    <property type="entry name" value="K Homology domain, type 1"/>
    <property type="match status" value="1"/>
</dbReference>
<organism evidence="8 9">
    <name type="scientific">Colocasia esculenta</name>
    <name type="common">Wild taro</name>
    <name type="synonym">Arum esculentum</name>
    <dbReference type="NCBI Taxonomy" id="4460"/>
    <lineage>
        <taxon>Eukaryota</taxon>
        <taxon>Viridiplantae</taxon>
        <taxon>Streptophyta</taxon>
        <taxon>Embryophyta</taxon>
        <taxon>Tracheophyta</taxon>
        <taxon>Spermatophyta</taxon>
        <taxon>Magnoliopsida</taxon>
        <taxon>Liliopsida</taxon>
        <taxon>Araceae</taxon>
        <taxon>Aroideae</taxon>
        <taxon>Colocasieae</taxon>
        <taxon>Colocasia</taxon>
    </lineage>
</organism>
<dbReference type="Gene3D" id="2.10.110.10">
    <property type="entry name" value="Cysteine Rich Protein"/>
    <property type="match status" value="1"/>
</dbReference>
<evidence type="ECO:0000256" key="6">
    <source>
        <dbReference type="PROSITE-ProRule" id="PRU00125"/>
    </source>
</evidence>
<dbReference type="Pfam" id="PF00412">
    <property type="entry name" value="LIM"/>
    <property type="match status" value="1"/>
</dbReference>
<feature type="domain" description="LIM zinc-binding" evidence="7">
    <location>
        <begin position="8"/>
        <end position="69"/>
    </location>
</feature>
<keyword evidence="1" id="KW-0645">Protease</keyword>
<dbReference type="GO" id="GO:0003723">
    <property type="term" value="F:RNA binding"/>
    <property type="evidence" value="ECO:0007669"/>
    <property type="project" value="UniProtKB-UniRule"/>
</dbReference>